<comment type="caution">
    <text evidence="6">The sequence shown here is derived from an EMBL/GenBank/DDBJ whole genome shotgun (WGS) entry which is preliminary data.</text>
</comment>
<dbReference type="InterPro" id="IPR016102">
    <property type="entry name" value="Succinyl-CoA_synth-like"/>
</dbReference>
<dbReference type="AlphaFoldDB" id="A0A7C0ZDE1"/>
<evidence type="ECO:0000256" key="2">
    <source>
        <dbReference type="ARBA" id="ARBA00022741"/>
    </source>
</evidence>
<dbReference type="SUPFAM" id="SSF51735">
    <property type="entry name" value="NAD(P)-binding Rossmann-fold domains"/>
    <property type="match status" value="1"/>
</dbReference>
<name>A0A7C0ZDE1_UNCW3</name>
<dbReference type="InterPro" id="IPR003781">
    <property type="entry name" value="CoA-bd"/>
</dbReference>
<evidence type="ECO:0000256" key="1">
    <source>
        <dbReference type="ARBA" id="ARBA00022598"/>
    </source>
</evidence>
<dbReference type="EMBL" id="DQWE01000300">
    <property type="protein sequence ID" value="HDI83394.1"/>
    <property type="molecule type" value="Genomic_DNA"/>
</dbReference>
<dbReference type="PIRSF" id="PIRSF001553">
    <property type="entry name" value="SucCS_alpha"/>
    <property type="match status" value="1"/>
</dbReference>
<keyword evidence="2" id="KW-0547">Nucleotide-binding</keyword>
<dbReference type="FunFam" id="3.40.50.720:FF:000277">
    <property type="entry name" value="Succinate--CoA ligase [ADP-forming] subunit alpha"/>
    <property type="match status" value="1"/>
</dbReference>
<dbReference type="GO" id="GO:0006099">
    <property type="term" value="P:tricarboxylic acid cycle"/>
    <property type="evidence" value="ECO:0007669"/>
    <property type="project" value="UniProtKB-UniPathway"/>
</dbReference>
<dbReference type="InterPro" id="IPR036291">
    <property type="entry name" value="NAD(P)-bd_dom_sf"/>
</dbReference>
<dbReference type="Pfam" id="PF02629">
    <property type="entry name" value="CoA_binding"/>
    <property type="match status" value="1"/>
</dbReference>
<dbReference type="Gene3D" id="3.40.50.261">
    <property type="entry name" value="Succinyl-CoA synthetase domains"/>
    <property type="match status" value="1"/>
</dbReference>
<dbReference type="InterPro" id="IPR005810">
    <property type="entry name" value="CoA_lig_alpha"/>
</dbReference>
<evidence type="ECO:0000313" key="6">
    <source>
        <dbReference type="EMBL" id="HDI83394.1"/>
    </source>
</evidence>
<dbReference type="GO" id="GO:0009361">
    <property type="term" value="C:succinate-CoA ligase complex (ADP-forming)"/>
    <property type="evidence" value="ECO:0007669"/>
    <property type="project" value="TreeGrafter"/>
</dbReference>
<dbReference type="PANTHER" id="PTHR11117:SF2">
    <property type="entry name" value="SUCCINATE--COA LIGASE [ADP_GDP-FORMING] SUBUNIT ALPHA, MITOCHONDRIAL"/>
    <property type="match status" value="1"/>
</dbReference>
<dbReference type="GO" id="GO:0000166">
    <property type="term" value="F:nucleotide binding"/>
    <property type="evidence" value="ECO:0007669"/>
    <property type="project" value="UniProtKB-KW"/>
</dbReference>
<feature type="domain" description="CoA-binding" evidence="5">
    <location>
        <begin position="4"/>
        <end position="101"/>
    </location>
</feature>
<accession>A0A7C0ZDE1</accession>
<keyword evidence="1 6" id="KW-0436">Ligase</keyword>
<dbReference type="GO" id="GO:0004775">
    <property type="term" value="F:succinate-CoA ligase (ADP-forming) activity"/>
    <property type="evidence" value="ECO:0007669"/>
    <property type="project" value="TreeGrafter"/>
</dbReference>
<sequence>MSIIVDSTTRVMVQGITGREGRVRTKLMKEYGTNVIGGVTPGRGGQEVERLPVFNTVKELVDNLGTPDATCIFVPAPLVKDAALEAIFNGIKFLLIVPDRVPLHDVLEIKAYAERFGARFIGPNTLGVLSPGKGVLGMIGGRAKTAREWFKQGSVGVSSRSGGITSAISYYLSREGIGLSTIVHVGGDAVVGLPHPEIMKMFQEDPETEAMVMFGEIGTSQEEQVAELVKSGVITKPIVAYIGGKGAREGTRFSHAGAIVEGGRGTRESKIRALKEAGVRVVDEFMDIPKTVKEILGK</sequence>
<dbReference type="UniPathway" id="UPA00223">
    <property type="reaction ID" value="UER00999"/>
</dbReference>
<evidence type="ECO:0000256" key="3">
    <source>
        <dbReference type="ARBA" id="ARBA00060724"/>
    </source>
</evidence>
<dbReference type="Proteomes" id="UP000885847">
    <property type="component" value="Unassembled WGS sequence"/>
</dbReference>
<protein>
    <submittedName>
        <fullName evidence="6">Succinate--CoA ligase subunit alpha</fullName>
    </submittedName>
</protein>
<dbReference type="InterPro" id="IPR005811">
    <property type="entry name" value="SUCC_ACL_C"/>
</dbReference>
<gene>
    <name evidence="6" type="ORF">ENF18_06345</name>
</gene>
<feature type="active site" description="Tele-phosphohistidine intermediate" evidence="4">
    <location>
        <position position="255"/>
    </location>
</feature>
<comment type="similarity">
    <text evidence="3">Belongs to the succinate/malate CoA ligase alpha subunit family.</text>
</comment>
<evidence type="ECO:0000256" key="4">
    <source>
        <dbReference type="PIRSR" id="PIRSR001553-1"/>
    </source>
</evidence>
<organism evidence="6">
    <name type="scientific">candidate division WOR-3 bacterium</name>
    <dbReference type="NCBI Taxonomy" id="2052148"/>
    <lineage>
        <taxon>Bacteria</taxon>
        <taxon>Bacteria division WOR-3</taxon>
    </lineage>
</organism>
<dbReference type="PRINTS" id="PR01798">
    <property type="entry name" value="SCOASYNTHASE"/>
</dbReference>
<dbReference type="SMART" id="SM00881">
    <property type="entry name" value="CoA_binding"/>
    <property type="match status" value="1"/>
</dbReference>
<dbReference type="GO" id="GO:0004776">
    <property type="term" value="F:succinate-CoA ligase (GDP-forming) activity"/>
    <property type="evidence" value="ECO:0007669"/>
    <property type="project" value="TreeGrafter"/>
</dbReference>
<dbReference type="SUPFAM" id="SSF52210">
    <property type="entry name" value="Succinyl-CoA synthetase domains"/>
    <property type="match status" value="1"/>
</dbReference>
<proteinExistence type="inferred from homology"/>
<evidence type="ECO:0000259" key="5">
    <source>
        <dbReference type="SMART" id="SM00881"/>
    </source>
</evidence>
<dbReference type="Gene3D" id="3.40.50.720">
    <property type="entry name" value="NAD(P)-binding Rossmann-like Domain"/>
    <property type="match status" value="1"/>
</dbReference>
<dbReference type="PANTHER" id="PTHR11117">
    <property type="entry name" value="SUCCINYL-COA LIGASE SUBUNIT ALPHA"/>
    <property type="match status" value="1"/>
</dbReference>
<dbReference type="Pfam" id="PF00549">
    <property type="entry name" value="Ligase_CoA"/>
    <property type="match status" value="1"/>
</dbReference>
<reference evidence="6" key="1">
    <citation type="journal article" date="2020" name="mSystems">
        <title>Genome- and Community-Level Interaction Insights into Carbon Utilization and Element Cycling Functions of Hydrothermarchaeota in Hydrothermal Sediment.</title>
        <authorList>
            <person name="Zhou Z."/>
            <person name="Liu Y."/>
            <person name="Xu W."/>
            <person name="Pan J."/>
            <person name="Luo Z.H."/>
            <person name="Li M."/>
        </authorList>
    </citation>
    <scope>NUCLEOTIDE SEQUENCE [LARGE SCALE GENOMIC DNA]</scope>
    <source>
        <strain evidence="6">HyVt-102</strain>
    </source>
</reference>